<feature type="compositionally biased region" description="Acidic residues" evidence="1">
    <location>
        <begin position="413"/>
        <end position="426"/>
    </location>
</feature>
<organism evidence="2 3">
    <name type="scientific">Trichoderma harzianum</name>
    <name type="common">Hypocrea lixii</name>
    <dbReference type="NCBI Taxonomy" id="5544"/>
    <lineage>
        <taxon>Eukaryota</taxon>
        <taxon>Fungi</taxon>
        <taxon>Dikarya</taxon>
        <taxon>Ascomycota</taxon>
        <taxon>Pezizomycotina</taxon>
        <taxon>Sordariomycetes</taxon>
        <taxon>Hypocreomycetidae</taxon>
        <taxon>Hypocreales</taxon>
        <taxon>Hypocreaceae</taxon>
        <taxon>Trichoderma</taxon>
    </lineage>
</organism>
<comment type="caution">
    <text evidence="2">The sequence shown here is derived from an EMBL/GenBank/DDBJ whole genome shotgun (WGS) entry which is preliminary data.</text>
</comment>
<evidence type="ECO:0000256" key="1">
    <source>
        <dbReference type="SAM" id="MobiDB-lite"/>
    </source>
</evidence>
<reference evidence="3" key="1">
    <citation type="journal article" date="2015" name="Genome Announc.">
        <title>Draft whole-genome sequence of the biocontrol agent Trichoderma harzianum T6776.</title>
        <authorList>
            <person name="Baroncelli R."/>
            <person name="Piaggeschi G."/>
            <person name="Fiorini L."/>
            <person name="Bertolini E."/>
            <person name="Zapparata A."/>
            <person name="Pe M.E."/>
            <person name="Sarrocco S."/>
            <person name="Vannacci G."/>
        </authorList>
    </citation>
    <scope>NUCLEOTIDE SEQUENCE [LARGE SCALE GENOMIC DNA]</scope>
    <source>
        <strain evidence="3">T6776</strain>
    </source>
</reference>
<accession>A0A0G0ANF7</accession>
<protein>
    <recommendedName>
        <fullName evidence="4">F-box domain-containing protein</fullName>
    </recommendedName>
</protein>
<dbReference type="EMBL" id="JOKZ01000034">
    <property type="protein sequence ID" value="KKP06039.1"/>
    <property type="molecule type" value="Genomic_DNA"/>
</dbReference>
<feature type="region of interest" description="Disordered" evidence="1">
    <location>
        <begin position="406"/>
        <end position="426"/>
    </location>
</feature>
<evidence type="ECO:0008006" key="4">
    <source>
        <dbReference type="Google" id="ProtNLM"/>
    </source>
</evidence>
<name>A0A0G0ANF7_TRIHA</name>
<dbReference type="AlphaFoldDB" id="A0A0G0ANF7"/>
<dbReference type="Proteomes" id="UP000034112">
    <property type="component" value="Unassembled WGS sequence"/>
</dbReference>
<evidence type="ECO:0000313" key="3">
    <source>
        <dbReference type="Proteomes" id="UP000034112"/>
    </source>
</evidence>
<sequence>MEGATPVDGSPSCNHIESLPWLIRYNVMVRLDLSDLNALARASPILYRQVKQDRHRILYGELKTMLGNTLVDAYAVYQTSRPPFTTVIRNTEVVQPFLESYVNKLQTEKAGPSLGDLSEEAIIAMWTFQTAIVAPIVEVFARWTLGNISNRVETQDYEVSWPPDGDGPHASHLEIELSATECMRILRGMYRFQLYCHLFGARCRGKPRFGYPYIELIDVIRLVHDLFEPWEFEEFVCIQWYARMKWEHICTTFGDEINETSPLFEEVSPPPPWGKRLSASGVVEHVISGTASRGLRPSHAILFVGGDHAHRIKLMHEVLAWPTEEYIDFSRVSPYWQFSHRKTNRSERDWKEFRREPLPFNGDGESDQSNLRPPAAWVMLWEGKDRIDSTGAEKITSSRRLESLPLGNLDYSSSEEEEEEEVEEYDYIEPYYYSDELEDDEGASLETGS</sequence>
<evidence type="ECO:0000313" key="2">
    <source>
        <dbReference type="EMBL" id="KKP06039.1"/>
    </source>
</evidence>
<proteinExistence type="predicted"/>
<dbReference type="OrthoDB" id="5304511at2759"/>
<gene>
    <name evidence="2" type="ORF">THAR02_01820</name>
</gene>